<dbReference type="Proteomes" id="UP001139461">
    <property type="component" value="Unassembled WGS sequence"/>
</dbReference>
<dbReference type="EMBL" id="JAIRBA010000009">
    <property type="protein sequence ID" value="MCG2418660.1"/>
    <property type="molecule type" value="Genomic_DNA"/>
</dbReference>
<keyword evidence="1" id="KW-1133">Transmembrane helix</keyword>
<keyword evidence="1" id="KW-0472">Membrane</keyword>
<comment type="caution">
    <text evidence="2">The sequence shown here is derived from an EMBL/GenBank/DDBJ whole genome shotgun (WGS) entry which is preliminary data.</text>
</comment>
<reference evidence="2" key="1">
    <citation type="submission" date="2021-09" db="EMBL/GenBank/DDBJ databases">
        <title>Genome of Aequorivita sp. strain F47161.</title>
        <authorList>
            <person name="Wang Y."/>
        </authorList>
    </citation>
    <scope>NUCLEOTIDE SEQUENCE</scope>
    <source>
        <strain evidence="2">F47161</strain>
    </source>
</reference>
<protein>
    <submittedName>
        <fullName evidence="2">Uncharacterized protein</fullName>
    </submittedName>
</protein>
<organism evidence="2 3">
    <name type="scientific">Aequorivita vitellina</name>
    <dbReference type="NCBI Taxonomy" id="2874475"/>
    <lineage>
        <taxon>Bacteria</taxon>
        <taxon>Pseudomonadati</taxon>
        <taxon>Bacteroidota</taxon>
        <taxon>Flavobacteriia</taxon>
        <taxon>Flavobacteriales</taxon>
        <taxon>Flavobacteriaceae</taxon>
        <taxon>Aequorivita</taxon>
    </lineage>
</organism>
<keyword evidence="1" id="KW-0812">Transmembrane</keyword>
<keyword evidence="3" id="KW-1185">Reference proteome</keyword>
<feature type="transmembrane region" description="Helical" evidence="1">
    <location>
        <begin position="66"/>
        <end position="90"/>
    </location>
</feature>
<evidence type="ECO:0000313" key="3">
    <source>
        <dbReference type="Proteomes" id="UP001139461"/>
    </source>
</evidence>
<name>A0A9X1QTX0_9FLAO</name>
<gene>
    <name evidence="2" type="ORF">K8089_06460</name>
</gene>
<evidence type="ECO:0000256" key="1">
    <source>
        <dbReference type="SAM" id="Phobius"/>
    </source>
</evidence>
<dbReference type="AlphaFoldDB" id="A0A9X1QTX0"/>
<accession>A0A9X1QTX0</accession>
<sequence length="91" mass="10683">MTQRKDDANLEPKNSILEHTDAVSTSKNNVLKTEPETVYEAKVETEKSFSERWKTNRFWLVRGTYFVLRSVWMVVMFIGGIIVWLISLLFI</sequence>
<dbReference type="RefSeq" id="WP_237602468.1">
    <property type="nucleotide sequence ID" value="NZ_JAIRBA010000009.1"/>
</dbReference>
<evidence type="ECO:0000313" key="2">
    <source>
        <dbReference type="EMBL" id="MCG2418660.1"/>
    </source>
</evidence>
<proteinExistence type="predicted"/>